<dbReference type="GO" id="GO:0030145">
    <property type="term" value="F:manganese ion binding"/>
    <property type="evidence" value="ECO:0007669"/>
    <property type="project" value="InterPro"/>
</dbReference>
<dbReference type="PIRSF" id="PIRSF016557">
    <property type="entry name" value="Caps_synth_CpsB"/>
    <property type="match status" value="1"/>
</dbReference>
<organism evidence="5 6">
    <name type="scientific">Runella rosea</name>
    <dbReference type="NCBI Taxonomy" id="2259595"/>
    <lineage>
        <taxon>Bacteria</taxon>
        <taxon>Pseudomonadati</taxon>
        <taxon>Bacteroidota</taxon>
        <taxon>Cytophagia</taxon>
        <taxon>Cytophagales</taxon>
        <taxon>Spirosomataceae</taxon>
        <taxon>Runella</taxon>
    </lineage>
</organism>
<comment type="similarity">
    <text evidence="1">Belongs to the metallo-dependent hydrolases superfamily. CpsB/CapC family.</text>
</comment>
<protein>
    <recommendedName>
        <fullName evidence="2">protein-tyrosine-phosphatase</fullName>
        <ecNumber evidence="2">3.1.3.48</ecNumber>
    </recommendedName>
</protein>
<dbReference type="GO" id="GO:0004725">
    <property type="term" value="F:protein tyrosine phosphatase activity"/>
    <property type="evidence" value="ECO:0007669"/>
    <property type="project" value="UniProtKB-EC"/>
</dbReference>
<reference evidence="5 6" key="1">
    <citation type="submission" date="2018-07" db="EMBL/GenBank/DDBJ databases">
        <title>Genome sequencing of Runella.</title>
        <authorList>
            <person name="Baek M.-G."/>
            <person name="Yi H."/>
        </authorList>
    </citation>
    <scope>NUCLEOTIDE SEQUENCE [LARGE SCALE GENOMIC DNA]</scope>
    <source>
        <strain evidence="5 6">HYN0085</strain>
    </source>
</reference>
<dbReference type="EMBL" id="CP030850">
    <property type="protein sequence ID" value="AXE19214.1"/>
    <property type="molecule type" value="Genomic_DNA"/>
</dbReference>
<dbReference type="SUPFAM" id="SSF89550">
    <property type="entry name" value="PHP domain-like"/>
    <property type="match status" value="1"/>
</dbReference>
<proteinExistence type="inferred from homology"/>
<dbReference type="OrthoDB" id="9788539at2"/>
<evidence type="ECO:0000256" key="1">
    <source>
        <dbReference type="ARBA" id="ARBA00005750"/>
    </source>
</evidence>
<dbReference type="PANTHER" id="PTHR39181">
    <property type="entry name" value="TYROSINE-PROTEIN PHOSPHATASE YWQE"/>
    <property type="match status" value="1"/>
</dbReference>
<name>A0A344TKP3_9BACT</name>
<dbReference type="EC" id="3.1.3.48" evidence="2"/>
<evidence type="ECO:0000313" key="6">
    <source>
        <dbReference type="Proteomes" id="UP000251993"/>
    </source>
</evidence>
<evidence type="ECO:0000256" key="4">
    <source>
        <dbReference type="ARBA" id="ARBA00051722"/>
    </source>
</evidence>
<dbReference type="Proteomes" id="UP000251993">
    <property type="component" value="Chromosome"/>
</dbReference>
<dbReference type="InterPro" id="IPR016195">
    <property type="entry name" value="Pol/histidinol_Pase-like"/>
</dbReference>
<gene>
    <name evidence="5" type="ORF">DR864_16375</name>
</gene>
<dbReference type="AlphaFoldDB" id="A0A344TKP3"/>
<dbReference type="RefSeq" id="WP_114067998.1">
    <property type="nucleotide sequence ID" value="NZ_CP030850.1"/>
</dbReference>
<dbReference type="PANTHER" id="PTHR39181:SF1">
    <property type="entry name" value="TYROSINE-PROTEIN PHOSPHATASE YWQE"/>
    <property type="match status" value="1"/>
</dbReference>
<dbReference type="Gene3D" id="3.20.20.140">
    <property type="entry name" value="Metal-dependent hydrolases"/>
    <property type="match status" value="1"/>
</dbReference>
<evidence type="ECO:0000256" key="2">
    <source>
        <dbReference type="ARBA" id="ARBA00013064"/>
    </source>
</evidence>
<keyword evidence="6" id="KW-1185">Reference proteome</keyword>
<sequence>MFSFLKGSKSKSPQAVSLAAIESDWHCHILPGIDDGSQNEEQSLEMLHYYVQMGIKKIVATPHVRADFYKNTHETITAACQKVQKLIQSHNLPLVLEASAEYYADENFFELITHGQLLPIENQYILFELPMQNASLWGVKLAEMLQKKGYTPLLAHPERYRYWHNKPKEWSLWKNNGVCFQLNLLSLTGFYGAAERRAAEQLLEADYIDAVGTDAHGLRHLQKLSELTQNPLFENIQQLPLLNRLG</sequence>
<accession>A0A344TKP3</accession>
<dbReference type="Pfam" id="PF19567">
    <property type="entry name" value="CpsB_CapC"/>
    <property type="match status" value="1"/>
</dbReference>
<evidence type="ECO:0000256" key="3">
    <source>
        <dbReference type="ARBA" id="ARBA00022801"/>
    </source>
</evidence>
<keyword evidence="3" id="KW-0378">Hydrolase</keyword>
<evidence type="ECO:0000313" key="5">
    <source>
        <dbReference type="EMBL" id="AXE19214.1"/>
    </source>
</evidence>
<dbReference type="InterPro" id="IPR016667">
    <property type="entry name" value="Caps_polysacc_synth_CpsB/CapC"/>
</dbReference>
<dbReference type="KEGG" id="run:DR864_16375"/>
<comment type="catalytic activity">
    <reaction evidence="4">
        <text>O-phospho-L-tyrosyl-[protein] + H2O = L-tyrosyl-[protein] + phosphate</text>
        <dbReference type="Rhea" id="RHEA:10684"/>
        <dbReference type="Rhea" id="RHEA-COMP:10136"/>
        <dbReference type="Rhea" id="RHEA-COMP:20101"/>
        <dbReference type="ChEBI" id="CHEBI:15377"/>
        <dbReference type="ChEBI" id="CHEBI:43474"/>
        <dbReference type="ChEBI" id="CHEBI:46858"/>
        <dbReference type="ChEBI" id="CHEBI:61978"/>
        <dbReference type="EC" id="3.1.3.48"/>
    </reaction>
</comment>